<evidence type="ECO:0000313" key="7">
    <source>
        <dbReference type="Proteomes" id="UP000756530"/>
    </source>
</evidence>
<name>A0ABS6SZQ5_9RHOB</name>
<feature type="transmembrane region" description="Helical" evidence="5">
    <location>
        <begin position="192"/>
        <end position="214"/>
    </location>
</feature>
<reference evidence="6 7" key="1">
    <citation type="submission" date="2021-05" db="EMBL/GenBank/DDBJ databases">
        <title>Culturable bacteria isolated from Daya Bay.</title>
        <authorList>
            <person name="Zheng W."/>
            <person name="Yu S."/>
            <person name="Huang Y."/>
        </authorList>
    </citation>
    <scope>NUCLEOTIDE SEQUENCE [LARGE SCALE GENOMIC DNA]</scope>
    <source>
        <strain evidence="6 7">DP4N28-5</strain>
    </source>
</reference>
<evidence type="ECO:0000256" key="5">
    <source>
        <dbReference type="SAM" id="Phobius"/>
    </source>
</evidence>
<evidence type="ECO:0000256" key="4">
    <source>
        <dbReference type="ARBA" id="ARBA00023136"/>
    </source>
</evidence>
<keyword evidence="3 5" id="KW-1133">Transmembrane helix</keyword>
<feature type="transmembrane region" description="Helical" evidence="5">
    <location>
        <begin position="68"/>
        <end position="90"/>
    </location>
</feature>
<feature type="transmembrane region" description="Helical" evidence="5">
    <location>
        <begin position="125"/>
        <end position="146"/>
    </location>
</feature>
<evidence type="ECO:0000313" key="6">
    <source>
        <dbReference type="EMBL" id="MBV7377771.1"/>
    </source>
</evidence>
<dbReference type="InterPro" id="IPR059112">
    <property type="entry name" value="CysZ/EI24"/>
</dbReference>
<evidence type="ECO:0000256" key="1">
    <source>
        <dbReference type="ARBA" id="ARBA00004141"/>
    </source>
</evidence>
<dbReference type="Proteomes" id="UP000756530">
    <property type="component" value="Unassembled WGS sequence"/>
</dbReference>
<comment type="caution">
    <text evidence="6">The sequence shown here is derived from an EMBL/GenBank/DDBJ whole genome shotgun (WGS) entry which is preliminary data.</text>
</comment>
<keyword evidence="7" id="KW-1185">Reference proteome</keyword>
<comment type="subcellular location">
    <subcellularLocation>
        <location evidence="1">Membrane</location>
        <topology evidence="1">Multi-pass membrane protein</topology>
    </subcellularLocation>
</comment>
<sequence>MILDDFFKALGQIGDRRFRRVLFLGIGLTVALLAAITIALVVLIGIFLPETMSLPWIGDVNWLDSVASWAIVGIMLALSPFLMVPVAVAFQGIFLDEVAEAVEQKHYPNLPPASDASIFDGLKDAAGLIAVTIGVNIVALILALFIGPLAPILFWMVNGYLLGREYFHLAAIRREGLEGANRLRRKFGTQAWIAGTLMAIPLTIPLVGLIMPVIGAATFTHMYHRVSGTARA</sequence>
<evidence type="ECO:0000256" key="2">
    <source>
        <dbReference type="ARBA" id="ARBA00022692"/>
    </source>
</evidence>
<evidence type="ECO:0000256" key="3">
    <source>
        <dbReference type="ARBA" id="ARBA00022989"/>
    </source>
</evidence>
<dbReference type="RefSeq" id="WP_218390641.1">
    <property type="nucleotide sequence ID" value="NZ_JAHUZE010000001.1"/>
</dbReference>
<feature type="transmembrane region" description="Helical" evidence="5">
    <location>
        <begin position="21"/>
        <end position="48"/>
    </location>
</feature>
<proteinExistence type="predicted"/>
<keyword evidence="4 5" id="KW-0472">Membrane</keyword>
<organism evidence="6 7">
    <name type="scientific">Maritimibacter dapengensis</name>
    <dbReference type="NCBI Taxonomy" id="2836868"/>
    <lineage>
        <taxon>Bacteria</taxon>
        <taxon>Pseudomonadati</taxon>
        <taxon>Pseudomonadota</taxon>
        <taxon>Alphaproteobacteria</taxon>
        <taxon>Rhodobacterales</taxon>
        <taxon>Roseobacteraceae</taxon>
        <taxon>Maritimibacter</taxon>
    </lineage>
</organism>
<gene>
    <name evidence="6" type="ORF">KJP28_02460</name>
</gene>
<dbReference type="Pfam" id="PF07264">
    <property type="entry name" value="EI24"/>
    <property type="match status" value="1"/>
</dbReference>
<keyword evidence="2 5" id="KW-0812">Transmembrane</keyword>
<dbReference type="EMBL" id="JAHUZE010000001">
    <property type="protein sequence ID" value="MBV7377771.1"/>
    <property type="molecule type" value="Genomic_DNA"/>
</dbReference>
<accession>A0ABS6SZQ5</accession>
<protein>
    <submittedName>
        <fullName evidence="6">EI24 domain-containing protein</fullName>
    </submittedName>
</protein>